<dbReference type="GO" id="GO:0009103">
    <property type="term" value="P:lipopolysaccharide biosynthetic process"/>
    <property type="evidence" value="ECO:0007669"/>
    <property type="project" value="UniProtKB-ARBA"/>
</dbReference>
<proteinExistence type="predicted"/>
<keyword evidence="11" id="KW-1185">Reference proteome</keyword>
<feature type="transmembrane region" description="Helical" evidence="8">
    <location>
        <begin position="294"/>
        <end position="316"/>
    </location>
</feature>
<evidence type="ECO:0000256" key="4">
    <source>
        <dbReference type="ARBA" id="ARBA00022679"/>
    </source>
</evidence>
<dbReference type="GO" id="GO:0016763">
    <property type="term" value="F:pentosyltransferase activity"/>
    <property type="evidence" value="ECO:0007669"/>
    <property type="project" value="TreeGrafter"/>
</dbReference>
<comment type="subcellular location">
    <subcellularLocation>
        <location evidence="1">Cell membrane</location>
        <topology evidence="1">Multi-pass membrane protein</topology>
    </subcellularLocation>
</comment>
<keyword evidence="5 8" id="KW-0812">Transmembrane</keyword>
<dbReference type="PANTHER" id="PTHR33908">
    <property type="entry name" value="MANNOSYLTRANSFERASE YKCB-RELATED"/>
    <property type="match status" value="1"/>
</dbReference>
<feature type="transmembrane region" description="Helical" evidence="8">
    <location>
        <begin position="260"/>
        <end position="282"/>
    </location>
</feature>
<feature type="transmembrane region" description="Helical" evidence="8">
    <location>
        <begin position="72"/>
        <end position="94"/>
    </location>
</feature>
<feature type="transmembrane region" description="Helical" evidence="8">
    <location>
        <begin position="322"/>
        <end position="340"/>
    </location>
</feature>
<evidence type="ECO:0000256" key="8">
    <source>
        <dbReference type="SAM" id="Phobius"/>
    </source>
</evidence>
<evidence type="ECO:0000256" key="7">
    <source>
        <dbReference type="ARBA" id="ARBA00023136"/>
    </source>
</evidence>
<dbReference type="Proteomes" id="UP000183299">
    <property type="component" value="Unassembled WGS sequence"/>
</dbReference>
<feature type="transmembrane region" description="Helical" evidence="8">
    <location>
        <begin position="100"/>
        <end position="129"/>
    </location>
</feature>
<evidence type="ECO:0000313" key="11">
    <source>
        <dbReference type="Proteomes" id="UP000183299"/>
    </source>
</evidence>
<dbReference type="AlphaFoldDB" id="A0A1I3VRW4"/>
<keyword evidence="3 10" id="KW-0328">Glycosyltransferase</keyword>
<feature type="transmembrane region" description="Helical" evidence="8">
    <location>
        <begin position="25"/>
        <end position="48"/>
    </location>
</feature>
<dbReference type="EMBL" id="FORY01000017">
    <property type="protein sequence ID" value="SFJ97663.1"/>
    <property type="molecule type" value="Genomic_DNA"/>
</dbReference>
<feature type="transmembrane region" description="Helical" evidence="8">
    <location>
        <begin position="352"/>
        <end position="371"/>
    </location>
</feature>
<dbReference type="InterPro" id="IPR038731">
    <property type="entry name" value="RgtA/B/C-like"/>
</dbReference>
<dbReference type="InterPro" id="IPR050297">
    <property type="entry name" value="LipidA_mod_glycosyltrf_83"/>
</dbReference>
<gene>
    <name evidence="10" type="ORF">SAMN04488138_11721</name>
</gene>
<dbReference type="RefSeq" id="WP_066602391.1">
    <property type="nucleotide sequence ID" value="NZ_FORY01000017.1"/>
</dbReference>
<dbReference type="OrthoDB" id="9153955at2"/>
<keyword evidence="4 10" id="KW-0808">Transferase</keyword>
<feature type="domain" description="Glycosyltransferase RgtA/B/C/D-like" evidence="9">
    <location>
        <begin position="71"/>
        <end position="229"/>
    </location>
</feature>
<reference evidence="10 11" key="1">
    <citation type="submission" date="2016-10" db="EMBL/GenBank/DDBJ databases">
        <authorList>
            <person name="de Groot N.N."/>
        </authorList>
    </citation>
    <scope>NUCLEOTIDE SEQUENCE [LARGE SCALE GENOMIC DNA]</scope>
    <source>
        <strain evidence="10 11">CGMCC 1.8891</strain>
    </source>
</reference>
<evidence type="ECO:0000256" key="1">
    <source>
        <dbReference type="ARBA" id="ARBA00004651"/>
    </source>
</evidence>
<sequence>MTDFSSNSASSPTSGTWTSQQVTRLFFLAITAYFLAQLALRLILGGALETDEAEMLLMTPGLRWGYGPQLPLYNWLQTILFSVFGETLFALSLLKNLLLWSTYALLFVGLRAFVPARVAALTALSLFLIPDIAWEAERATTHSNMLLATISASIAAFLWALKTGHLRHWALFGLALGLGGIAKYNFWAIPVGLVLASLSIEHARRSLLSMRALIAPVIAAVVVAGPYVWMFKNPDLALSSVGKMDLSEAAHSLIPEGVPLYFQGIAALLILPALVAVILWLASRKRPASVDTRWPAILFLRAGAILAVIGLTTVWLAEVGHITPRWLLPIVLPVVVGLFLRLSPRLSRRAALGYLTTLCLFAVLVFVGLTFDRYKDGARRDLDFEPLAQFIEEMNLPEDTLIIADFYIGGNLAHIRPDWNIRPDLPANAKSEQTKQILLLSRTAGKGSHMSKLASQVGWPFADHVDYGEEHQITLPFLHGERTLPVRLLYGTSQ</sequence>
<organism evidence="10 11">
    <name type="scientific">Celeribacter halophilus</name>
    <dbReference type="NCBI Taxonomy" id="576117"/>
    <lineage>
        <taxon>Bacteria</taxon>
        <taxon>Pseudomonadati</taxon>
        <taxon>Pseudomonadota</taxon>
        <taxon>Alphaproteobacteria</taxon>
        <taxon>Rhodobacterales</taxon>
        <taxon>Roseobacteraceae</taxon>
        <taxon>Celeribacter</taxon>
    </lineage>
</organism>
<keyword evidence="6 8" id="KW-1133">Transmembrane helix</keyword>
<evidence type="ECO:0000256" key="5">
    <source>
        <dbReference type="ARBA" id="ARBA00022692"/>
    </source>
</evidence>
<dbReference type="GO" id="GO:0005886">
    <property type="term" value="C:plasma membrane"/>
    <property type="evidence" value="ECO:0007669"/>
    <property type="project" value="UniProtKB-SubCell"/>
</dbReference>
<evidence type="ECO:0000256" key="2">
    <source>
        <dbReference type="ARBA" id="ARBA00022475"/>
    </source>
</evidence>
<keyword evidence="7 8" id="KW-0472">Membrane</keyword>
<keyword evidence="2" id="KW-1003">Cell membrane</keyword>
<accession>A0A1I3VRW4</accession>
<feature type="transmembrane region" description="Helical" evidence="8">
    <location>
        <begin position="181"/>
        <end position="200"/>
    </location>
</feature>
<evidence type="ECO:0000259" key="9">
    <source>
        <dbReference type="Pfam" id="PF13231"/>
    </source>
</evidence>
<feature type="transmembrane region" description="Helical" evidence="8">
    <location>
        <begin position="212"/>
        <end position="230"/>
    </location>
</feature>
<evidence type="ECO:0000256" key="6">
    <source>
        <dbReference type="ARBA" id="ARBA00022989"/>
    </source>
</evidence>
<name>A0A1I3VRW4_9RHOB</name>
<evidence type="ECO:0000313" key="10">
    <source>
        <dbReference type="EMBL" id="SFJ97663.1"/>
    </source>
</evidence>
<protein>
    <submittedName>
        <fullName evidence="10">Dolichyl-phosphate-mannose-protein mannosyltransferase</fullName>
    </submittedName>
</protein>
<dbReference type="STRING" id="576117.SAMN04488138_11721"/>
<dbReference type="GeneID" id="98666561"/>
<dbReference type="PANTHER" id="PTHR33908:SF11">
    <property type="entry name" value="MEMBRANE PROTEIN"/>
    <property type="match status" value="1"/>
</dbReference>
<evidence type="ECO:0000256" key="3">
    <source>
        <dbReference type="ARBA" id="ARBA00022676"/>
    </source>
</evidence>
<feature type="transmembrane region" description="Helical" evidence="8">
    <location>
        <begin position="141"/>
        <end position="161"/>
    </location>
</feature>
<dbReference type="Pfam" id="PF13231">
    <property type="entry name" value="PMT_2"/>
    <property type="match status" value="1"/>
</dbReference>